<feature type="transmembrane region" description="Helical" evidence="7">
    <location>
        <begin position="124"/>
        <end position="149"/>
    </location>
</feature>
<name>A0A317E1V7_9PROT</name>
<evidence type="ECO:0000256" key="4">
    <source>
        <dbReference type="ARBA" id="ARBA00022989"/>
    </source>
</evidence>
<keyword evidence="4 7" id="KW-1133">Transmembrane helix</keyword>
<comment type="subcellular location">
    <subcellularLocation>
        <location evidence="6">Cell membrane</location>
        <topology evidence="6">Multi-pass membrane protein</topology>
    </subcellularLocation>
    <subcellularLocation>
        <location evidence="1">Membrane</location>
        <topology evidence="1">Multi-pass membrane protein</topology>
    </subcellularLocation>
</comment>
<evidence type="ECO:0000259" key="8">
    <source>
        <dbReference type="PROSITE" id="PS50253"/>
    </source>
</evidence>
<dbReference type="GO" id="GO:0005886">
    <property type="term" value="C:plasma membrane"/>
    <property type="evidence" value="ECO:0007669"/>
    <property type="project" value="UniProtKB-SubCell"/>
</dbReference>
<evidence type="ECO:0000256" key="3">
    <source>
        <dbReference type="ARBA" id="ARBA00022692"/>
    </source>
</evidence>
<feature type="transmembrane region" description="Helical" evidence="7">
    <location>
        <begin position="55"/>
        <end position="72"/>
    </location>
</feature>
<dbReference type="Gene3D" id="1.20.120.80">
    <property type="entry name" value="Cytochrome c oxidase, subunit III, four-helix bundle"/>
    <property type="match status" value="1"/>
</dbReference>
<dbReference type="OrthoDB" id="9810850at2"/>
<dbReference type="InterPro" id="IPR013833">
    <property type="entry name" value="Cyt_c_oxidase_su3_a-hlx"/>
</dbReference>
<dbReference type="GO" id="GO:0004129">
    <property type="term" value="F:cytochrome-c oxidase activity"/>
    <property type="evidence" value="ECO:0007669"/>
    <property type="project" value="InterPro"/>
</dbReference>
<dbReference type="Proteomes" id="UP000246077">
    <property type="component" value="Unassembled WGS sequence"/>
</dbReference>
<dbReference type="SUPFAM" id="SSF81452">
    <property type="entry name" value="Cytochrome c oxidase subunit III-like"/>
    <property type="match status" value="1"/>
</dbReference>
<evidence type="ECO:0000256" key="7">
    <source>
        <dbReference type="SAM" id="Phobius"/>
    </source>
</evidence>
<keyword evidence="5 7" id="KW-0472">Membrane</keyword>
<keyword evidence="3 6" id="KW-0812">Transmembrane</keyword>
<dbReference type="InterPro" id="IPR024791">
    <property type="entry name" value="Cyt_c/ubiquinol_Oxase_su3"/>
</dbReference>
<feature type="transmembrane region" description="Helical" evidence="7">
    <location>
        <begin position="169"/>
        <end position="189"/>
    </location>
</feature>
<proteinExistence type="inferred from homology"/>
<sequence>MTAGARRVHVPGEGGVWLFIAGDMVLFSVLFFTFLSYRAGSPQAFAAGRAHLDQVLGLVNTLLLLTSSWFVATGVKAARQRAAGVPQACFAAALGCGLGFGAVKVFEYRAKFDAGLALADSDFFMFYFAYTGIHMIHVVIGMGILLLLINYVRSRPIEAVNLQHVESGATFWHLVDVLWIVIFALLYLLV</sequence>
<dbReference type="RefSeq" id="WP_109921593.1">
    <property type="nucleotide sequence ID" value="NZ_QGLF01000003.1"/>
</dbReference>
<gene>
    <name evidence="9" type="ORF">DKG75_13240</name>
</gene>
<feature type="transmembrane region" description="Helical" evidence="7">
    <location>
        <begin position="16"/>
        <end position="35"/>
    </location>
</feature>
<accession>A0A317E1V7</accession>
<evidence type="ECO:0000313" key="9">
    <source>
        <dbReference type="EMBL" id="PWR20949.1"/>
    </source>
</evidence>
<dbReference type="PROSITE" id="PS50253">
    <property type="entry name" value="COX3"/>
    <property type="match status" value="1"/>
</dbReference>
<dbReference type="Pfam" id="PF00510">
    <property type="entry name" value="COX3"/>
    <property type="match status" value="1"/>
</dbReference>
<dbReference type="PANTHER" id="PTHR11403:SF6">
    <property type="entry name" value="NITRIC OXIDE REDUCTASE SUBUNIT E"/>
    <property type="match status" value="1"/>
</dbReference>
<evidence type="ECO:0000313" key="10">
    <source>
        <dbReference type="Proteomes" id="UP000246077"/>
    </source>
</evidence>
<feature type="transmembrane region" description="Helical" evidence="7">
    <location>
        <begin position="84"/>
        <end position="103"/>
    </location>
</feature>
<organism evidence="9 10">
    <name type="scientific">Zavarzinia compransoris</name>
    <dbReference type="NCBI Taxonomy" id="1264899"/>
    <lineage>
        <taxon>Bacteria</taxon>
        <taxon>Pseudomonadati</taxon>
        <taxon>Pseudomonadota</taxon>
        <taxon>Alphaproteobacteria</taxon>
        <taxon>Rhodospirillales</taxon>
        <taxon>Zavarziniaceae</taxon>
        <taxon>Zavarzinia</taxon>
    </lineage>
</organism>
<evidence type="ECO:0000256" key="1">
    <source>
        <dbReference type="ARBA" id="ARBA00004141"/>
    </source>
</evidence>
<protein>
    <submittedName>
        <fullName evidence="9">Cytochrome C oxidase subunit III</fullName>
    </submittedName>
</protein>
<comment type="caution">
    <text evidence="9">The sequence shown here is derived from an EMBL/GenBank/DDBJ whole genome shotgun (WGS) entry which is preliminary data.</text>
</comment>
<keyword evidence="10" id="KW-1185">Reference proteome</keyword>
<dbReference type="AlphaFoldDB" id="A0A317E1V7"/>
<evidence type="ECO:0000256" key="6">
    <source>
        <dbReference type="RuleBase" id="RU003376"/>
    </source>
</evidence>
<dbReference type="InterPro" id="IPR035973">
    <property type="entry name" value="Cyt_c_oxidase_su3-like_sf"/>
</dbReference>
<dbReference type="GO" id="GO:0019646">
    <property type="term" value="P:aerobic electron transport chain"/>
    <property type="evidence" value="ECO:0007669"/>
    <property type="project" value="InterPro"/>
</dbReference>
<dbReference type="InterPro" id="IPR000298">
    <property type="entry name" value="Cyt_c_oxidase-like_su3"/>
</dbReference>
<evidence type="ECO:0000256" key="2">
    <source>
        <dbReference type="ARBA" id="ARBA00010581"/>
    </source>
</evidence>
<comment type="similarity">
    <text evidence="2 6">Belongs to the cytochrome c oxidase subunit 3 family.</text>
</comment>
<dbReference type="EMBL" id="QGLF01000003">
    <property type="protein sequence ID" value="PWR20949.1"/>
    <property type="molecule type" value="Genomic_DNA"/>
</dbReference>
<dbReference type="PANTHER" id="PTHR11403">
    <property type="entry name" value="CYTOCHROME C OXIDASE SUBUNIT III"/>
    <property type="match status" value="1"/>
</dbReference>
<evidence type="ECO:0000256" key="5">
    <source>
        <dbReference type="ARBA" id="ARBA00023136"/>
    </source>
</evidence>
<reference evidence="10" key="1">
    <citation type="submission" date="2018-05" db="EMBL/GenBank/DDBJ databases">
        <title>Zavarzinia sp. HR-AS.</title>
        <authorList>
            <person name="Lee Y."/>
            <person name="Jeon C.O."/>
        </authorList>
    </citation>
    <scope>NUCLEOTIDE SEQUENCE [LARGE SCALE GENOMIC DNA]</scope>
    <source>
        <strain evidence="10">DSM 1231</strain>
    </source>
</reference>
<feature type="domain" description="Heme-copper oxidase subunit III family profile" evidence="8">
    <location>
        <begin position="15"/>
        <end position="190"/>
    </location>
</feature>